<dbReference type="Pfam" id="PF13245">
    <property type="entry name" value="AAA_19"/>
    <property type="match status" value="1"/>
</dbReference>
<dbReference type="PANTHER" id="PTHR43788:SF8">
    <property type="entry name" value="DNA-BINDING PROTEIN SMUBP-2"/>
    <property type="match status" value="1"/>
</dbReference>
<dbReference type="Proteomes" id="UP000284842">
    <property type="component" value="Unassembled WGS sequence"/>
</dbReference>
<dbReference type="Gene3D" id="3.40.50.300">
    <property type="entry name" value="P-loop containing nucleotide triphosphate hydrolases"/>
    <property type="match status" value="1"/>
</dbReference>
<keyword evidence="2" id="KW-1185">Reference proteome</keyword>
<dbReference type="SUPFAM" id="SSF52540">
    <property type="entry name" value="P-loop containing nucleoside triphosphate hydrolases"/>
    <property type="match status" value="1"/>
</dbReference>
<dbReference type="STRING" id="181874.A0A409V8V6"/>
<accession>A0A409V8V6</accession>
<evidence type="ECO:0000313" key="2">
    <source>
        <dbReference type="Proteomes" id="UP000284842"/>
    </source>
</evidence>
<dbReference type="EMBL" id="NHTK01006133">
    <property type="protein sequence ID" value="PPQ63036.1"/>
    <property type="molecule type" value="Genomic_DNA"/>
</dbReference>
<dbReference type="InterPro" id="IPR029063">
    <property type="entry name" value="SAM-dependent_MTases_sf"/>
</dbReference>
<dbReference type="OrthoDB" id="6513042at2759"/>
<dbReference type="InterPro" id="IPR027417">
    <property type="entry name" value="P-loop_NTPase"/>
</dbReference>
<dbReference type="SUPFAM" id="SSF53335">
    <property type="entry name" value="S-adenosyl-L-methionine-dependent methyltransferases"/>
    <property type="match status" value="1"/>
</dbReference>
<dbReference type="InterPro" id="IPR050534">
    <property type="entry name" value="Coronavir_polyprotein_1ab"/>
</dbReference>
<dbReference type="PANTHER" id="PTHR43788">
    <property type="entry name" value="DNA2/NAM7 HELICASE FAMILY MEMBER"/>
    <property type="match status" value="1"/>
</dbReference>
<evidence type="ECO:0000313" key="1">
    <source>
        <dbReference type="EMBL" id="PPQ63036.1"/>
    </source>
</evidence>
<dbReference type="InParanoid" id="A0A409V8V6"/>
<gene>
    <name evidence="1" type="ORF">CVT24_005982</name>
</gene>
<sequence>MSHKPLTATNLAEHQHRQCDLFIYKTYHQPSLTPLSGKQPRTGTAELTKAQFQRGMDWEGVLFTWLRQSGLLLRVPAIPLEPSHLLENIQLDDRQHFFISGLSFKPPQEQLNSIYEEMGENPVDFGLAKPDLLEITKTASGIQWRVIDAKASKYVKTSHHIQIYFYTLCLQHLLTGSFYQCAGTAGVWLPPKDNAPPLLPNMNDIKPISISLLAPALDVLLFRQLPKLLAYTEDRAAWLYNPTCQGCQFQKGCKSRAEEEETLGMIPNLSVEQAQVLKDCLRITQMSSSSSSVQITDIEDLHLLMNTSNRLKILAKKSPSLLRKASRILSIPRSATFEDGLFSPVVEAARIKQIQVVLRRNFTCPRHEDIAFVVSMISDPATPSFGPVHFCISVFSKDIQLPKMVHCNGTELITKLSALLRMIENFQSLNACKYTVQFYVWSAQEHATFEAHIIHSALSSNTAPQDIRLCIAALTQGAALLQTSFQPVLLSGPLLKFLSKASQKKEDYQACLKRLGLPIDGTIPVLRKRIDDEIDRFQKESNELAQNEDRTFGQVPRVVSLKREVERQLALPIPGAWDLLECHSVLQPESPAACPSDETIFAAYRKSQNDEYRTMLQERNCVMYGVLEELRSRAIWPSNQSLLVNTASCLSTNFMDLCMQPHLRKLFYMQQFEVLTRLSELWRARIDGSPDAPVLEYIRTMKGNRRCEHIFRLVSGSIDTPVADKSQAFYGHLLSPDSSDDDNLPVEAMFDDLALAGLPFPLTAHTRRGWDAQPEQVRDGLSIASVYNVSPDSETGYTIVSLATYGSLSLQSGVHYRLSPRLVDFNTSKILSVLFETDLRWDSAGGTQVGDAIPEHHNIPFLQLILDPASLGPAPGGSTLLKLESEIQRLFRTLRELDDPVAGRLVLKASQHRATQRILSNRLSVIWGPPGTGKTYTVSLSLLRLIDCLRRNKDTTPKIIFIAAVTHAAIEACRSKLVALMDAYRSIEDLPIQWLDDVSVEVVTQASTHRLPDKKSSRPIVNIYAGTIYQLYNFSKRCSMEVDAVVIDEAGQISLASTALVLRSLSANGRIIIAGDSEQLAPILSAEYPKLLPAPLFGSVLDCLMSTHSASKQGGVPIDMDSSMPQIPSSQETIVQLTENFRLNPDLGEFVSTIYSREFKAQKFQARQLAISLTSLDSLDSFDAADFEDVCDVGKEFLSALGHVMLRQPQLLLSPPEITSKSSAKEPEGEAVTHRPVSLSLIRLATWSSSNHRVEYEAHVRTEATLAAALVFWLRQCSPRDDVFVATPHRIQREAVKTALRSLQLDFNRSDSPVDAGSTSTSSMITVDTIERLQGTLRSDSSVQGGTGLISSRYNLLPGDLRRAPEELFGPLYEESDGQPRQLNPELPTLLLFECVLAYIEPAISSRLLNWFANVGQNSSGGVLGCIVYEMFGLQDSFGRVMINNLKERSITIPGAMPFTTLGSVAERLLQSGFKSAQALTLKDIRRTCISFEELER</sequence>
<dbReference type="Gene3D" id="3.40.50.150">
    <property type="entry name" value="Vaccinia Virus protein VP39"/>
    <property type="match status" value="1"/>
</dbReference>
<reference evidence="1 2" key="1">
    <citation type="journal article" date="2018" name="Evol. Lett.">
        <title>Horizontal gene cluster transfer increased hallucinogenic mushroom diversity.</title>
        <authorList>
            <person name="Reynolds H.T."/>
            <person name="Vijayakumar V."/>
            <person name="Gluck-Thaler E."/>
            <person name="Korotkin H.B."/>
            <person name="Matheny P.B."/>
            <person name="Slot J.C."/>
        </authorList>
    </citation>
    <scope>NUCLEOTIDE SEQUENCE [LARGE SCALE GENOMIC DNA]</scope>
    <source>
        <strain evidence="1 2">2629</strain>
    </source>
</reference>
<name>A0A409V8V6_9AGAR</name>
<proteinExistence type="predicted"/>
<organism evidence="1 2">
    <name type="scientific">Panaeolus cyanescens</name>
    <dbReference type="NCBI Taxonomy" id="181874"/>
    <lineage>
        <taxon>Eukaryota</taxon>
        <taxon>Fungi</taxon>
        <taxon>Dikarya</taxon>
        <taxon>Basidiomycota</taxon>
        <taxon>Agaricomycotina</taxon>
        <taxon>Agaricomycetes</taxon>
        <taxon>Agaricomycetidae</taxon>
        <taxon>Agaricales</taxon>
        <taxon>Agaricineae</taxon>
        <taxon>Galeropsidaceae</taxon>
        <taxon>Panaeolus</taxon>
    </lineage>
</organism>
<comment type="caution">
    <text evidence="1">The sequence shown here is derived from an EMBL/GenBank/DDBJ whole genome shotgun (WGS) entry which is preliminary data.</text>
</comment>
<protein>
    <submittedName>
        <fullName evidence="1">Uncharacterized protein</fullName>
    </submittedName>
</protein>
<dbReference type="GO" id="GO:0043139">
    <property type="term" value="F:5'-3' DNA helicase activity"/>
    <property type="evidence" value="ECO:0007669"/>
    <property type="project" value="TreeGrafter"/>
</dbReference>